<evidence type="ECO:0008006" key="5">
    <source>
        <dbReference type="Google" id="ProtNLM"/>
    </source>
</evidence>
<name>A0A4X2KVZ3_VOMUR</name>
<dbReference type="Gene3D" id="3.50.30.30">
    <property type="match status" value="1"/>
</dbReference>
<keyword evidence="1" id="KW-1133">Transmembrane helix</keyword>
<evidence type="ECO:0000256" key="2">
    <source>
        <dbReference type="SAM" id="SignalP"/>
    </source>
</evidence>
<gene>
    <name evidence="3" type="primary">RNF215</name>
</gene>
<keyword evidence="2" id="KW-0732">Signal</keyword>
<dbReference type="InterPro" id="IPR051073">
    <property type="entry name" value="ZNRF3_Arkadia_E3_ligases"/>
</dbReference>
<feature type="signal peptide" evidence="2">
    <location>
        <begin position="1"/>
        <end position="16"/>
    </location>
</feature>
<evidence type="ECO:0000313" key="3">
    <source>
        <dbReference type="Ensembl" id="ENSVURP00010014201.1"/>
    </source>
</evidence>
<evidence type="ECO:0000313" key="4">
    <source>
        <dbReference type="Proteomes" id="UP000314987"/>
    </source>
</evidence>
<evidence type="ECO:0000256" key="1">
    <source>
        <dbReference type="SAM" id="Phobius"/>
    </source>
</evidence>
<dbReference type="AlphaFoldDB" id="A0A4X2KVZ3"/>
<dbReference type="STRING" id="29139.ENSVURP00010014201"/>
<organism evidence="3 4">
    <name type="scientific">Vombatus ursinus</name>
    <name type="common">Common wombat</name>
    <dbReference type="NCBI Taxonomy" id="29139"/>
    <lineage>
        <taxon>Eukaryota</taxon>
        <taxon>Metazoa</taxon>
        <taxon>Chordata</taxon>
        <taxon>Craniata</taxon>
        <taxon>Vertebrata</taxon>
        <taxon>Euteleostomi</taxon>
        <taxon>Mammalia</taxon>
        <taxon>Metatheria</taxon>
        <taxon>Diprotodontia</taxon>
        <taxon>Vombatidae</taxon>
        <taxon>Vombatus</taxon>
    </lineage>
</organism>
<feature type="transmembrane region" description="Helical" evidence="1">
    <location>
        <begin position="112"/>
        <end position="129"/>
    </location>
</feature>
<reference evidence="4" key="1">
    <citation type="submission" date="2018-12" db="EMBL/GenBank/DDBJ databases">
        <authorList>
            <person name="Yazar S."/>
        </authorList>
    </citation>
    <scope>NUCLEOTIDE SEQUENCE [LARGE SCALE GENOMIC DNA]</scope>
</reference>
<reference evidence="3" key="3">
    <citation type="submission" date="2025-09" db="UniProtKB">
        <authorList>
            <consortium name="Ensembl"/>
        </authorList>
    </citation>
    <scope>IDENTIFICATION</scope>
</reference>
<keyword evidence="1" id="KW-0472">Membrane</keyword>
<keyword evidence="4" id="KW-1185">Reference proteome</keyword>
<dbReference type="FunFam" id="3.50.30.30:FF:000031">
    <property type="entry name" value="RING finger protein 215"/>
    <property type="match status" value="1"/>
</dbReference>
<dbReference type="Proteomes" id="UP000314987">
    <property type="component" value="Unassembled WGS sequence"/>
</dbReference>
<sequence>MKRALVLGASALLILALNQNAVRELDVSEVLSKPIIVVQMSDNVTKLLSALLGGLQATAKITSQAMLLENVGLTLTLWSTCGLSRGGLYGEWQGVICPGESGSRVQKYLQKLWNTILLVALLLCMGLIIQARRQARQGPVEPDPQVRAPSSPAPLSPGPLPLPAVLGPFSSQLDPTQHILQTLSALKTRRYHPGRQHRANVPDIQTCAICLDQFHRNQVRALEPEGARMILRQRVSQKSLCVLELSWVTFVCTHAHKPDAMESQTTGS</sequence>
<reference evidence="3" key="2">
    <citation type="submission" date="2025-08" db="UniProtKB">
        <authorList>
            <consortium name="Ensembl"/>
        </authorList>
    </citation>
    <scope>IDENTIFICATION</scope>
</reference>
<protein>
    <recommendedName>
        <fullName evidence="5">Ring finger protein 215</fullName>
    </recommendedName>
</protein>
<dbReference type="PANTHER" id="PTHR16200">
    <property type="entry name" value="RING ZINC FINGER"/>
    <property type="match status" value="1"/>
</dbReference>
<proteinExistence type="predicted"/>
<feature type="chain" id="PRO_5021353027" description="Ring finger protein 215" evidence="2">
    <location>
        <begin position="17"/>
        <end position="268"/>
    </location>
</feature>
<dbReference type="Ensembl" id="ENSVURT00010016176.1">
    <property type="protein sequence ID" value="ENSVURP00010014201.1"/>
    <property type="gene ID" value="ENSVURG00010010909.1"/>
</dbReference>
<dbReference type="GeneTree" id="ENSGT00940000159671"/>
<keyword evidence="1" id="KW-0812">Transmembrane</keyword>
<accession>A0A4X2KVZ3</accession>